<dbReference type="InterPro" id="IPR036652">
    <property type="entry name" value="YjeF_N_dom_sf"/>
</dbReference>
<feature type="binding site" evidence="17">
    <location>
        <position position="379"/>
    </location>
    <ligand>
        <name>(6S)-NADPHX</name>
        <dbReference type="ChEBI" id="CHEBI:64076"/>
    </ligand>
</feature>
<dbReference type="HAMAP" id="MF_01965">
    <property type="entry name" value="NADHX_dehydratase"/>
    <property type="match status" value="1"/>
</dbReference>
<comment type="catalytic activity">
    <reaction evidence="15 17 19">
        <text>(6S)-NADHX + ADP = AMP + phosphate + NADH + H(+)</text>
        <dbReference type="Rhea" id="RHEA:32223"/>
        <dbReference type="ChEBI" id="CHEBI:15378"/>
        <dbReference type="ChEBI" id="CHEBI:43474"/>
        <dbReference type="ChEBI" id="CHEBI:57945"/>
        <dbReference type="ChEBI" id="CHEBI:64074"/>
        <dbReference type="ChEBI" id="CHEBI:456215"/>
        <dbReference type="ChEBI" id="CHEBI:456216"/>
        <dbReference type="EC" id="4.2.1.136"/>
    </reaction>
</comment>
<dbReference type="NCBIfam" id="TIGR00196">
    <property type="entry name" value="yjeF_cterm"/>
    <property type="match status" value="1"/>
</dbReference>
<dbReference type="PROSITE" id="PS51385">
    <property type="entry name" value="YJEF_N"/>
    <property type="match status" value="1"/>
</dbReference>
<evidence type="ECO:0000256" key="6">
    <source>
        <dbReference type="ARBA" id="ARBA00022741"/>
    </source>
</evidence>
<comment type="catalytic activity">
    <reaction evidence="1 18 19">
        <text>(6R)-NADHX = (6S)-NADHX</text>
        <dbReference type="Rhea" id="RHEA:32215"/>
        <dbReference type="ChEBI" id="CHEBI:64074"/>
        <dbReference type="ChEBI" id="CHEBI:64075"/>
        <dbReference type="EC" id="5.1.99.6"/>
    </reaction>
</comment>
<evidence type="ECO:0000259" key="21">
    <source>
        <dbReference type="PROSITE" id="PS51385"/>
    </source>
</evidence>
<feature type="binding site" evidence="17">
    <location>
        <position position="268"/>
    </location>
    <ligand>
        <name>(6S)-NADPHX</name>
        <dbReference type="ChEBI" id="CHEBI:64076"/>
    </ligand>
</feature>
<comment type="function">
    <text evidence="14 19">Bifunctional enzyme that catalyzes the epimerization of the S- and R-forms of NAD(P)HX and the dehydration of the S-form of NAD(P)HX at the expense of ADP, which is converted to AMP. This allows the repair of both epimers of NAD(P)HX, a damaged form of NAD(P)H that is a result of enzymatic or heat-dependent hydration.</text>
</comment>
<dbReference type="SUPFAM" id="SSF53613">
    <property type="entry name" value="Ribokinase-like"/>
    <property type="match status" value="1"/>
</dbReference>
<sequence length="511" mass="54159">MPVVRAELPATLYTAEQTRALDRTAIEQYGLPGFKLMQRAGHAAFATLQKRWSGAKSVTVLCGAGNNGGDGFVVAGLAHQHGLRVQMLCIGDEPFEQRLRGEALDAWRWCRGLGVDAEYYRADSELRGEVLVDAMLGTGLSGPVHGLYERAIQQCNRSVQPVLAVDIPSGICSDTGQVLGVAVRADLTITFIGLKQGLFTHQAVDYTGEVEFDSLLVPEAVYEEVPVSAFRTQAEDLAAALGPRPRSSHKGGFGHVLVIGGDRGYGGAAIMAAQAALRAGAGLVSLATRREHLTAALARQPELMVNGVESGQDLEPLLERPDLLIVGPGLGRRAWGDQLLQQALESGKPMVMDADGLNLLAEKSWLQGARRDNWILTPHPGEAARLLDEDVATINRDRFESVQRLQAQCGGVAVLKGAGSLSSDGDALHLCSAGNPGMACGGMGDVLSGIVGGLWAQGLKPVDAARLGVFVHASAADRCAHRRGERGLMPTDLLGIIPAVINGWDETAKDR</sequence>
<feature type="binding site" evidence="17">
    <location>
        <position position="444"/>
    </location>
    <ligand>
        <name>AMP</name>
        <dbReference type="ChEBI" id="CHEBI:456215"/>
    </ligand>
</feature>
<feature type="binding site" evidence="18">
    <location>
        <position position="169"/>
    </location>
    <ligand>
        <name>K(+)</name>
        <dbReference type="ChEBI" id="CHEBI:29103"/>
    </ligand>
</feature>
<evidence type="ECO:0000256" key="19">
    <source>
        <dbReference type="PIRNR" id="PIRNR017184"/>
    </source>
</evidence>
<feature type="domain" description="YjeF C-terminal" evidence="20">
    <location>
        <begin position="233"/>
        <end position="504"/>
    </location>
</feature>
<evidence type="ECO:0000259" key="20">
    <source>
        <dbReference type="PROSITE" id="PS51383"/>
    </source>
</evidence>
<dbReference type="CDD" id="cd01171">
    <property type="entry name" value="YXKO-related"/>
    <property type="match status" value="1"/>
</dbReference>
<keyword evidence="7 17" id="KW-0067">ATP-binding</keyword>
<comment type="function">
    <text evidence="18">Catalyzes the epimerization of the S- and R-forms of NAD(P)HX, a damaged form of NAD(P)H that is a result of enzymatic or heat-dependent hydration. This is a prerequisite for the S-specific NAD(P)H-hydrate dehydratase to allow the repair of both epimers of NAD(P)HX.</text>
</comment>
<feature type="binding site" evidence="17">
    <location>
        <position position="329"/>
    </location>
    <ligand>
        <name>(6S)-NADPHX</name>
        <dbReference type="ChEBI" id="CHEBI:64076"/>
    </ligand>
</feature>
<keyword evidence="12 17" id="KW-0456">Lyase</keyword>
<feature type="binding site" evidence="18">
    <location>
        <position position="67"/>
    </location>
    <ligand>
        <name>K(+)</name>
        <dbReference type="ChEBI" id="CHEBI:29103"/>
    </ligand>
</feature>
<dbReference type="InterPro" id="IPR017953">
    <property type="entry name" value="Carbohydrate_kinase_pred_CS"/>
</dbReference>
<evidence type="ECO:0000256" key="11">
    <source>
        <dbReference type="ARBA" id="ARBA00023235"/>
    </source>
</evidence>
<keyword evidence="23" id="KW-1185">Reference proteome</keyword>
<comment type="function">
    <text evidence="17">Catalyzes the dehydration of the S-form of NAD(P)HX at the expense of ADP, which is converted to AMP. Together with NAD(P)HX epimerase, which catalyzes the epimerization of the S- and R-forms, the enzyme allows the repair of both epimers of NAD(P)HX, a damaged form of NAD(P)H that is a result of enzymatic or heat-dependent hydration.</text>
</comment>
<feature type="binding site" evidence="18">
    <location>
        <position position="148"/>
    </location>
    <ligand>
        <name>(6S)-NADPHX</name>
        <dbReference type="ChEBI" id="CHEBI:64076"/>
    </ligand>
</feature>
<evidence type="ECO:0000256" key="13">
    <source>
        <dbReference type="ARBA" id="ARBA00023268"/>
    </source>
</evidence>
<keyword evidence="5 18" id="KW-0479">Metal-binding</keyword>
<dbReference type="EMBL" id="JBHSWE010000001">
    <property type="protein sequence ID" value="MFC6671643.1"/>
    <property type="molecule type" value="Genomic_DNA"/>
</dbReference>
<feature type="binding site" evidence="17">
    <location>
        <begin position="416"/>
        <end position="420"/>
    </location>
    <ligand>
        <name>AMP</name>
        <dbReference type="ChEBI" id="CHEBI:456215"/>
    </ligand>
</feature>
<dbReference type="InterPro" id="IPR000631">
    <property type="entry name" value="CARKD"/>
</dbReference>
<dbReference type="Pfam" id="PF01256">
    <property type="entry name" value="Carb_kinase"/>
    <property type="match status" value="1"/>
</dbReference>
<dbReference type="PROSITE" id="PS01050">
    <property type="entry name" value="YJEF_C_2"/>
    <property type="match status" value="1"/>
</dbReference>
<dbReference type="NCBIfam" id="TIGR00197">
    <property type="entry name" value="yjeF_nterm"/>
    <property type="match status" value="1"/>
</dbReference>
<dbReference type="InterPro" id="IPR004443">
    <property type="entry name" value="YjeF_N_dom"/>
</dbReference>
<gene>
    <name evidence="17" type="primary">nnrD</name>
    <name evidence="18" type="synonym">nnrE</name>
    <name evidence="22" type="ORF">ACFQDL_17395</name>
</gene>
<protein>
    <recommendedName>
        <fullName evidence="19">Bifunctional NAD(P)H-hydrate repair enzyme</fullName>
    </recommendedName>
    <alternativeName>
        <fullName evidence="19">Nicotinamide nucleotide repair protein</fullName>
    </alternativeName>
    <domain>
        <recommendedName>
            <fullName evidence="19">ADP-dependent (S)-NAD(P)H-hydrate dehydratase</fullName>
            <ecNumber evidence="19">4.2.1.136</ecNumber>
        </recommendedName>
        <alternativeName>
            <fullName evidence="19">ADP-dependent NAD(P)HX dehydratase</fullName>
        </alternativeName>
    </domain>
    <domain>
        <recommendedName>
            <fullName evidence="19">NAD(P)H-hydrate epimerase</fullName>
            <ecNumber evidence="19">5.1.99.6</ecNumber>
        </recommendedName>
    </domain>
</protein>
<evidence type="ECO:0000256" key="8">
    <source>
        <dbReference type="ARBA" id="ARBA00022857"/>
    </source>
</evidence>
<dbReference type="EC" id="5.1.99.6" evidence="19"/>
<comment type="cofactor">
    <cofactor evidence="18 19">
        <name>K(+)</name>
        <dbReference type="ChEBI" id="CHEBI:29103"/>
    </cofactor>
    <text evidence="18 19">Binds 1 potassium ion per subunit.</text>
</comment>
<dbReference type="Proteomes" id="UP001596422">
    <property type="component" value="Unassembled WGS sequence"/>
</dbReference>
<evidence type="ECO:0000256" key="5">
    <source>
        <dbReference type="ARBA" id="ARBA00022723"/>
    </source>
</evidence>
<reference evidence="23" key="1">
    <citation type="journal article" date="2019" name="Int. J. Syst. Evol. Microbiol.">
        <title>The Global Catalogue of Microorganisms (GCM) 10K type strain sequencing project: providing services to taxonomists for standard genome sequencing and annotation.</title>
        <authorList>
            <consortium name="The Broad Institute Genomics Platform"/>
            <consortium name="The Broad Institute Genome Sequencing Center for Infectious Disease"/>
            <person name="Wu L."/>
            <person name="Ma J."/>
        </authorList>
    </citation>
    <scope>NUCLEOTIDE SEQUENCE [LARGE SCALE GENOMIC DNA]</scope>
    <source>
        <strain evidence="23">NBRC 111756</strain>
    </source>
</reference>
<dbReference type="HAMAP" id="MF_01966">
    <property type="entry name" value="NADHX_epimerase"/>
    <property type="match status" value="1"/>
</dbReference>
<evidence type="ECO:0000256" key="14">
    <source>
        <dbReference type="ARBA" id="ARBA00025153"/>
    </source>
</evidence>
<name>A0ABW2A2G8_9GAMM</name>
<organism evidence="22 23">
    <name type="scientific">Marinobacterium aestuariivivens</name>
    <dbReference type="NCBI Taxonomy" id="1698799"/>
    <lineage>
        <taxon>Bacteria</taxon>
        <taxon>Pseudomonadati</taxon>
        <taxon>Pseudomonadota</taxon>
        <taxon>Gammaproteobacteria</taxon>
        <taxon>Oceanospirillales</taxon>
        <taxon>Oceanospirillaceae</taxon>
        <taxon>Marinobacterium</taxon>
    </lineage>
</organism>
<comment type="caution">
    <text evidence="22">The sequence shown here is derived from an EMBL/GenBank/DDBJ whole genome shotgun (WGS) entry which is preliminary data.</text>
</comment>
<dbReference type="PANTHER" id="PTHR12592">
    <property type="entry name" value="ATP-DEPENDENT (S)-NAD(P)H-HYDRATE DEHYDRATASE FAMILY MEMBER"/>
    <property type="match status" value="1"/>
</dbReference>
<dbReference type="SUPFAM" id="SSF64153">
    <property type="entry name" value="YjeF N-terminal domain-like"/>
    <property type="match status" value="1"/>
</dbReference>
<comment type="subunit">
    <text evidence="17">Homotetramer.</text>
</comment>
<evidence type="ECO:0000256" key="16">
    <source>
        <dbReference type="ARBA" id="ARBA00049209"/>
    </source>
</evidence>
<evidence type="ECO:0000256" key="2">
    <source>
        <dbReference type="ARBA" id="ARBA00000909"/>
    </source>
</evidence>
<evidence type="ECO:0000256" key="15">
    <source>
        <dbReference type="ARBA" id="ARBA00048238"/>
    </source>
</evidence>
<evidence type="ECO:0000313" key="22">
    <source>
        <dbReference type="EMBL" id="MFC6671643.1"/>
    </source>
</evidence>
<dbReference type="Pfam" id="PF03853">
    <property type="entry name" value="YjeF_N"/>
    <property type="match status" value="1"/>
</dbReference>
<feature type="domain" description="YjeF N-terminal" evidence="21">
    <location>
        <begin position="18"/>
        <end position="223"/>
    </location>
</feature>
<evidence type="ECO:0000256" key="1">
    <source>
        <dbReference type="ARBA" id="ARBA00000013"/>
    </source>
</evidence>
<comment type="cofactor">
    <cofactor evidence="17">
        <name>Mg(2+)</name>
        <dbReference type="ChEBI" id="CHEBI:18420"/>
    </cofactor>
</comment>
<evidence type="ECO:0000256" key="17">
    <source>
        <dbReference type="HAMAP-Rule" id="MF_01965"/>
    </source>
</evidence>
<dbReference type="RefSeq" id="WP_379910141.1">
    <property type="nucleotide sequence ID" value="NZ_JBHSWE010000001.1"/>
</dbReference>
<comment type="catalytic activity">
    <reaction evidence="16 17 19">
        <text>(6S)-NADPHX + ADP = AMP + phosphate + NADPH + H(+)</text>
        <dbReference type="Rhea" id="RHEA:32235"/>
        <dbReference type="ChEBI" id="CHEBI:15378"/>
        <dbReference type="ChEBI" id="CHEBI:43474"/>
        <dbReference type="ChEBI" id="CHEBI:57783"/>
        <dbReference type="ChEBI" id="CHEBI:64076"/>
        <dbReference type="ChEBI" id="CHEBI:456215"/>
        <dbReference type="ChEBI" id="CHEBI:456216"/>
        <dbReference type="EC" id="4.2.1.136"/>
    </reaction>
</comment>
<evidence type="ECO:0000256" key="18">
    <source>
        <dbReference type="HAMAP-Rule" id="MF_01966"/>
    </source>
</evidence>
<keyword evidence="13" id="KW-0511">Multifunctional enzyme</keyword>
<proteinExistence type="inferred from homology"/>
<keyword evidence="8 17" id="KW-0521">NADP</keyword>
<feature type="binding site" evidence="18">
    <location>
        <position position="166"/>
    </location>
    <ligand>
        <name>(6S)-NADPHX</name>
        <dbReference type="ChEBI" id="CHEBI:64076"/>
    </ligand>
</feature>
<evidence type="ECO:0000256" key="3">
    <source>
        <dbReference type="ARBA" id="ARBA00006001"/>
    </source>
</evidence>
<dbReference type="EC" id="4.2.1.136" evidence="19"/>
<feature type="binding site" evidence="17">
    <location>
        <position position="445"/>
    </location>
    <ligand>
        <name>(6S)-NADPHX</name>
        <dbReference type="ChEBI" id="CHEBI:64076"/>
    </ligand>
</feature>
<keyword evidence="11 18" id="KW-0413">Isomerase</keyword>
<dbReference type="PROSITE" id="PS51383">
    <property type="entry name" value="YJEF_C_3"/>
    <property type="match status" value="1"/>
</dbReference>
<evidence type="ECO:0000256" key="7">
    <source>
        <dbReference type="ARBA" id="ARBA00022840"/>
    </source>
</evidence>
<feature type="binding site" evidence="18">
    <location>
        <begin position="66"/>
        <end position="70"/>
    </location>
    <ligand>
        <name>(6S)-NADPHX</name>
        <dbReference type="ChEBI" id="CHEBI:64076"/>
    </ligand>
</feature>
<comment type="similarity">
    <text evidence="3 19">In the N-terminal section; belongs to the NnrE/AIBP family.</text>
</comment>
<feature type="binding site" evidence="18">
    <location>
        <position position="133"/>
    </location>
    <ligand>
        <name>K(+)</name>
        <dbReference type="ChEBI" id="CHEBI:29103"/>
    </ligand>
</feature>
<keyword evidence="9 18" id="KW-0630">Potassium</keyword>
<dbReference type="InterPro" id="IPR029056">
    <property type="entry name" value="Ribokinase-like"/>
</dbReference>
<comment type="catalytic activity">
    <reaction evidence="2 18 19">
        <text>(6R)-NADPHX = (6S)-NADPHX</text>
        <dbReference type="Rhea" id="RHEA:32227"/>
        <dbReference type="ChEBI" id="CHEBI:64076"/>
        <dbReference type="ChEBI" id="CHEBI:64077"/>
        <dbReference type="EC" id="5.1.99.6"/>
    </reaction>
</comment>
<comment type="similarity">
    <text evidence="4 19">In the C-terminal section; belongs to the NnrD/CARKD family.</text>
</comment>
<evidence type="ECO:0000256" key="10">
    <source>
        <dbReference type="ARBA" id="ARBA00023027"/>
    </source>
</evidence>
<dbReference type="PANTHER" id="PTHR12592:SF0">
    <property type="entry name" value="ATP-DEPENDENT (S)-NAD(P)H-HYDRATE DEHYDRATASE"/>
    <property type="match status" value="1"/>
</dbReference>
<keyword evidence="6 17" id="KW-0547">Nucleotide-binding</keyword>
<evidence type="ECO:0000256" key="12">
    <source>
        <dbReference type="ARBA" id="ARBA00023239"/>
    </source>
</evidence>
<feature type="binding site" evidence="18">
    <location>
        <begin position="137"/>
        <end position="143"/>
    </location>
    <ligand>
        <name>(6S)-NADPHX</name>
        <dbReference type="ChEBI" id="CHEBI:64076"/>
    </ligand>
</feature>
<evidence type="ECO:0000256" key="4">
    <source>
        <dbReference type="ARBA" id="ARBA00009524"/>
    </source>
</evidence>
<dbReference type="Gene3D" id="3.40.50.10260">
    <property type="entry name" value="YjeF N-terminal domain"/>
    <property type="match status" value="1"/>
</dbReference>
<accession>A0ABW2A2G8</accession>
<dbReference type="PIRSF" id="PIRSF017184">
    <property type="entry name" value="Nnr"/>
    <property type="match status" value="1"/>
</dbReference>
<keyword evidence="10 17" id="KW-0520">NAD</keyword>
<comment type="similarity">
    <text evidence="18">Belongs to the NnrE/AIBP family.</text>
</comment>
<dbReference type="InterPro" id="IPR030677">
    <property type="entry name" value="Nnr"/>
</dbReference>
<dbReference type="Gene3D" id="3.40.1190.20">
    <property type="match status" value="1"/>
</dbReference>
<evidence type="ECO:0000256" key="9">
    <source>
        <dbReference type="ARBA" id="ARBA00022958"/>
    </source>
</evidence>
<comment type="similarity">
    <text evidence="17">Belongs to the NnrD/CARKD family.</text>
</comment>
<evidence type="ECO:0000313" key="23">
    <source>
        <dbReference type="Proteomes" id="UP001596422"/>
    </source>
</evidence>